<comment type="caution">
    <text evidence="6">The sequence shown here is derived from an EMBL/GenBank/DDBJ whole genome shotgun (WGS) entry which is preliminary data.</text>
</comment>
<dbReference type="EMBL" id="JBHTJO010000001">
    <property type="protein sequence ID" value="MFD0986527.1"/>
    <property type="molecule type" value="Genomic_DNA"/>
</dbReference>
<evidence type="ECO:0000256" key="2">
    <source>
        <dbReference type="SAM" id="MobiDB-lite"/>
    </source>
</evidence>
<keyword evidence="1" id="KW-0175">Coiled coil</keyword>
<dbReference type="Gene3D" id="2.40.50.100">
    <property type="match status" value="1"/>
</dbReference>
<feature type="compositionally biased region" description="Basic and acidic residues" evidence="2">
    <location>
        <begin position="322"/>
        <end position="331"/>
    </location>
</feature>
<feature type="coiled-coil region" evidence="1">
    <location>
        <begin position="116"/>
        <end position="146"/>
    </location>
</feature>
<dbReference type="RefSeq" id="WP_379086827.1">
    <property type="nucleotide sequence ID" value="NZ_JBHTJO010000001.1"/>
</dbReference>
<proteinExistence type="predicted"/>
<dbReference type="InterPro" id="IPR058625">
    <property type="entry name" value="MdtA-like_BSH"/>
</dbReference>
<evidence type="ECO:0000313" key="6">
    <source>
        <dbReference type="EMBL" id="MFD0986527.1"/>
    </source>
</evidence>
<name>A0ABW3J7W8_9HYPH</name>
<dbReference type="Gene3D" id="2.40.30.170">
    <property type="match status" value="1"/>
</dbReference>
<evidence type="ECO:0000313" key="7">
    <source>
        <dbReference type="Proteomes" id="UP001597102"/>
    </source>
</evidence>
<keyword evidence="3" id="KW-0472">Membrane</keyword>
<dbReference type="InterPro" id="IPR058634">
    <property type="entry name" value="AaeA-lik-b-barrel"/>
</dbReference>
<keyword evidence="3" id="KW-1133">Transmembrane helix</keyword>
<evidence type="ECO:0000259" key="5">
    <source>
        <dbReference type="Pfam" id="PF25963"/>
    </source>
</evidence>
<feature type="region of interest" description="Disordered" evidence="2">
    <location>
        <begin position="322"/>
        <end position="367"/>
    </location>
</feature>
<evidence type="ECO:0000259" key="4">
    <source>
        <dbReference type="Pfam" id="PF25917"/>
    </source>
</evidence>
<keyword evidence="7" id="KW-1185">Reference proteome</keyword>
<organism evidence="6 7">
    <name type="scientific">Methyloligella solikamskensis</name>
    <dbReference type="NCBI Taxonomy" id="1177756"/>
    <lineage>
        <taxon>Bacteria</taxon>
        <taxon>Pseudomonadati</taxon>
        <taxon>Pseudomonadota</taxon>
        <taxon>Alphaproteobacteria</taxon>
        <taxon>Hyphomicrobiales</taxon>
        <taxon>Hyphomicrobiaceae</taxon>
        <taxon>Methyloligella</taxon>
    </lineage>
</organism>
<evidence type="ECO:0000256" key="1">
    <source>
        <dbReference type="SAM" id="Coils"/>
    </source>
</evidence>
<dbReference type="PANTHER" id="PTHR30386">
    <property type="entry name" value="MEMBRANE FUSION SUBUNIT OF EMRAB-TOLC MULTIDRUG EFFLUX PUMP"/>
    <property type="match status" value="1"/>
</dbReference>
<dbReference type="Proteomes" id="UP001597102">
    <property type="component" value="Unassembled WGS sequence"/>
</dbReference>
<dbReference type="SUPFAM" id="SSF111369">
    <property type="entry name" value="HlyD-like secretion proteins"/>
    <property type="match status" value="2"/>
</dbReference>
<dbReference type="Pfam" id="PF25963">
    <property type="entry name" value="Beta-barrel_AAEA"/>
    <property type="match status" value="1"/>
</dbReference>
<dbReference type="InterPro" id="IPR050739">
    <property type="entry name" value="MFP"/>
</dbReference>
<protein>
    <submittedName>
        <fullName evidence="6">Efflux RND transporter periplasmic adaptor subunit</fullName>
    </submittedName>
</protein>
<accession>A0ABW3J7W8</accession>
<reference evidence="7" key="1">
    <citation type="journal article" date="2019" name="Int. J. Syst. Evol. Microbiol.">
        <title>The Global Catalogue of Microorganisms (GCM) 10K type strain sequencing project: providing services to taxonomists for standard genome sequencing and annotation.</title>
        <authorList>
            <consortium name="The Broad Institute Genomics Platform"/>
            <consortium name="The Broad Institute Genome Sequencing Center for Infectious Disease"/>
            <person name="Wu L."/>
            <person name="Ma J."/>
        </authorList>
    </citation>
    <scope>NUCLEOTIDE SEQUENCE [LARGE SCALE GENOMIC DNA]</scope>
    <source>
        <strain evidence="7">CCUG 61697</strain>
    </source>
</reference>
<evidence type="ECO:0000256" key="3">
    <source>
        <dbReference type="SAM" id="Phobius"/>
    </source>
</evidence>
<feature type="domain" description="Multidrug resistance protein MdtA-like barrel-sandwich hybrid" evidence="4">
    <location>
        <begin position="57"/>
        <end position="242"/>
    </location>
</feature>
<gene>
    <name evidence="6" type="ORF">ACFQ2F_05395</name>
</gene>
<dbReference type="PANTHER" id="PTHR30386:SF24">
    <property type="entry name" value="MULTIDRUG RESISTANCE EFFLUX PUMP"/>
    <property type="match status" value="1"/>
</dbReference>
<feature type="domain" description="p-hydroxybenzoic acid efflux pump subunit AaeA-like beta-barrel" evidence="5">
    <location>
        <begin position="249"/>
        <end position="341"/>
    </location>
</feature>
<feature type="transmembrane region" description="Helical" evidence="3">
    <location>
        <begin position="22"/>
        <end position="42"/>
    </location>
</feature>
<keyword evidence="3" id="KW-0812">Transmembrane</keyword>
<dbReference type="Pfam" id="PF25917">
    <property type="entry name" value="BSH_RND"/>
    <property type="match status" value="1"/>
</dbReference>
<sequence length="367" mass="39430">MTETASSESEEPKRLLSVRTRWIALGVLLVLMVAGMFGYWQYRAYYPSTENAYIGSEIVRVAPEVNGVVETVYVDSDEKVKAGDPLFDIDPTLYDAALRGAKAQFDAAAAASGTEADDLKEAAKTLDEKRRALDEALTAYQKAKDDLKQGATSSDELGQTEKAWRDALKGYDDAVKAFAKAQDADLTISTPTVKLRAAAAQLQKAIYDRMKTHVLAPGGGTVSTVDVRPGTTVGQGRPVFAIIEGDHWWVDANFKETDIARLEPGQDADISLDMYPGVKFKGVVESISPGSGATFSVLPPENASGNWVKVTQRFPVRVRIPKPDQHKDKPLRVGATATVTIDTTEKDDEAGSTASGTAANGDAQAAQ</sequence>